<feature type="compositionally biased region" description="Polar residues" evidence="1">
    <location>
        <begin position="1"/>
        <end position="10"/>
    </location>
</feature>
<feature type="non-terminal residue" evidence="2">
    <location>
        <position position="1"/>
    </location>
</feature>
<accession>A0A6J4USW8</accession>
<feature type="non-terminal residue" evidence="2">
    <location>
        <position position="195"/>
    </location>
</feature>
<protein>
    <submittedName>
        <fullName evidence="2">RuvA</fullName>
    </submittedName>
</protein>
<dbReference type="AlphaFoldDB" id="A0A6J4USW8"/>
<evidence type="ECO:0000256" key="1">
    <source>
        <dbReference type="SAM" id="MobiDB-lite"/>
    </source>
</evidence>
<gene>
    <name evidence="2" type="ORF">AVDCRST_MAG73-3402</name>
</gene>
<feature type="compositionally biased region" description="Basic residues" evidence="1">
    <location>
        <begin position="16"/>
        <end position="29"/>
    </location>
</feature>
<dbReference type="EMBL" id="CADCWE010000225">
    <property type="protein sequence ID" value="CAA9557262.1"/>
    <property type="molecule type" value="Genomic_DNA"/>
</dbReference>
<feature type="region of interest" description="Disordered" evidence="1">
    <location>
        <begin position="1"/>
        <end position="195"/>
    </location>
</feature>
<feature type="compositionally biased region" description="Basic and acidic residues" evidence="1">
    <location>
        <begin position="104"/>
        <end position="123"/>
    </location>
</feature>
<feature type="compositionally biased region" description="Basic residues" evidence="1">
    <location>
        <begin position="137"/>
        <end position="167"/>
    </location>
</feature>
<sequence>DRRTQGQGRSETGRRVTGRCRRCRLPRRHQRDDLGRSGRVRRTGPPSDPPLRPRGSTHPLRLRPPGRVALVRDPDRRHRRRSAPGLRDSVPLPDRRALRCPGPGEHRLPRDRARCRQENRRPPDPGAAREGPDRTPHRPRRHARQPRRQRRGRRPARPRLHRRRSPRRRDAVGGGRGRHAGEQGAGGTAGVERGV</sequence>
<organism evidence="2">
    <name type="scientific">uncultured Thermomicrobiales bacterium</name>
    <dbReference type="NCBI Taxonomy" id="1645740"/>
    <lineage>
        <taxon>Bacteria</taxon>
        <taxon>Pseudomonadati</taxon>
        <taxon>Thermomicrobiota</taxon>
        <taxon>Thermomicrobia</taxon>
        <taxon>Thermomicrobiales</taxon>
        <taxon>environmental samples</taxon>
    </lineage>
</organism>
<name>A0A6J4USW8_9BACT</name>
<reference evidence="2" key="1">
    <citation type="submission" date="2020-02" db="EMBL/GenBank/DDBJ databases">
        <authorList>
            <person name="Meier V. D."/>
        </authorList>
    </citation>
    <scope>NUCLEOTIDE SEQUENCE</scope>
    <source>
        <strain evidence="2">AVDCRST_MAG73</strain>
    </source>
</reference>
<evidence type="ECO:0000313" key="2">
    <source>
        <dbReference type="EMBL" id="CAA9557262.1"/>
    </source>
</evidence>
<proteinExistence type="predicted"/>